<sequence length="41" mass="4725">MYTNRFCKEKLVNNSSRGKIDTGIERSLSTIKNNGQNKKNH</sequence>
<accession>A0A6C0HJ27</accession>
<proteinExistence type="predicted"/>
<name>A0A6C0HJ27_9ZZZZ</name>
<evidence type="ECO:0000313" key="1">
    <source>
        <dbReference type="EMBL" id="QHT80444.1"/>
    </source>
</evidence>
<protein>
    <submittedName>
        <fullName evidence="1">Uncharacterized protein</fullName>
    </submittedName>
</protein>
<organism evidence="1">
    <name type="scientific">viral metagenome</name>
    <dbReference type="NCBI Taxonomy" id="1070528"/>
    <lineage>
        <taxon>unclassified sequences</taxon>
        <taxon>metagenomes</taxon>
        <taxon>organismal metagenomes</taxon>
    </lineage>
</organism>
<reference evidence="1" key="1">
    <citation type="journal article" date="2020" name="Nature">
        <title>Giant virus diversity and host interactions through global metagenomics.</title>
        <authorList>
            <person name="Schulz F."/>
            <person name="Roux S."/>
            <person name="Paez-Espino D."/>
            <person name="Jungbluth S."/>
            <person name="Walsh D.A."/>
            <person name="Denef V.J."/>
            <person name="McMahon K.D."/>
            <person name="Konstantinidis K.T."/>
            <person name="Eloe-Fadrosh E.A."/>
            <person name="Kyrpides N.C."/>
            <person name="Woyke T."/>
        </authorList>
    </citation>
    <scope>NUCLEOTIDE SEQUENCE</scope>
    <source>
        <strain evidence="1">GVMAG-M-3300023184-120</strain>
    </source>
</reference>
<dbReference type="EMBL" id="MN739969">
    <property type="protein sequence ID" value="QHT80444.1"/>
    <property type="molecule type" value="Genomic_DNA"/>
</dbReference>
<dbReference type="AlphaFoldDB" id="A0A6C0HJ27"/>